<dbReference type="InterPro" id="IPR014469">
    <property type="entry name" value="DUF2271"/>
</dbReference>
<gene>
    <name evidence="2" type="ORF">AE618_19195</name>
</gene>
<organism evidence="2 3">
    <name type="scientific">Bosea vaviloviae</name>
    <dbReference type="NCBI Taxonomy" id="1526658"/>
    <lineage>
        <taxon>Bacteria</taxon>
        <taxon>Pseudomonadati</taxon>
        <taxon>Pseudomonadota</taxon>
        <taxon>Alphaproteobacteria</taxon>
        <taxon>Hyphomicrobiales</taxon>
        <taxon>Boseaceae</taxon>
        <taxon>Bosea</taxon>
    </lineage>
</organism>
<feature type="chain" id="PRO_5005870956" evidence="1">
    <location>
        <begin position="22"/>
        <end position="152"/>
    </location>
</feature>
<dbReference type="Pfam" id="PF10029">
    <property type="entry name" value="DUF2271"/>
    <property type="match status" value="1"/>
</dbReference>
<keyword evidence="3" id="KW-1185">Reference proteome</keyword>
<sequence>MALALPLGLAGILAHSAVAEARPVRITTTLKPYGGDGAYLAIYITDPQGKLAKTVRIAGGKAKYHKHLSAWNRLSGGKIDGTTGASVGSGQSLTVSVEIADALIDAGYQIRVDSAVENENDVPGDAVTPLATAGAGKAVAGRGYVKSLTFDM</sequence>
<comment type="caution">
    <text evidence="2">The sequence shown here is derived from an EMBL/GenBank/DDBJ whole genome shotgun (WGS) entry which is preliminary data.</text>
</comment>
<protein>
    <submittedName>
        <fullName evidence="2">Tat pathway signal protein</fullName>
    </submittedName>
</protein>
<evidence type="ECO:0000313" key="3">
    <source>
        <dbReference type="Proteomes" id="UP000037822"/>
    </source>
</evidence>
<dbReference type="EMBL" id="LGSZ01000050">
    <property type="protein sequence ID" value="KPH79433.1"/>
    <property type="molecule type" value="Genomic_DNA"/>
</dbReference>
<proteinExistence type="predicted"/>
<dbReference type="AlphaFoldDB" id="A0A0N1F4W9"/>
<evidence type="ECO:0000256" key="1">
    <source>
        <dbReference type="SAM" id="SignalP"/>
    </source>
</evidence>
<dbReference type="PATRIC" id="fig|1526658.3.peg.1465"/>
<dbReference type="Proteomes" id="UP000037822">
    <property type="component" value="Unassembled WGS sequence"/>
</dbReference>
<feature type="signal peptide" evidence="1">
    <location>
        <begin position="1"/>
        <end position="21"/>
    </location>
</feature>
<keyword evidence="1" id="KW-0732">Signal</keyword>
<name>A0A0N1F4W9_9HYPH</name>
<reference evidence="2 3" key="1">
    <citation type="submission" date="2015-07" db="EMBL/GenBank/DDBJ databases">
        <title>Whole genome sequencing of Bosea vaviloviae isolated from cave pool.</title>
        <authorList>
            <person name="Tan N.E.H."/>
            <person name="Lee Y.P."/>
            <person name="Gan H.M."/>
            <person name="Barton H."/>
            <person name="Savka M.A."/>
        </authorList>
    </citation>
    <scope>NUCLEOTIDE SEQUENCE [LARGE SCALE GENOMIC DNA]</scope>
    <source>
        <strain evidence="2 3">SD260</strain>
    </source>
</reference>
<evidence type="ECO:0000313" key="2">
    <source>
        <dbReference type="EMBL" id="KPH79433.1"/>
    </source>
</evidence>
<accession>A0A0N1F4W9</accession>